<proteinExistence type="predicted"/>
<name>A0A481VUG7_9CAUD</name>
<dbReference type="Proteomes" id="UP000293661">
    <property type="component" value="Segment"/>
</dbReference>
<organism evidence="1 2">
    <name type="scientific">Mycobacterium phage Kevin1</name>
    <dbReference type="NCBI Taxonomy" id="2530132"/>
    <lineage>
        <taxon>Viruses</taxon>
        <taxon>Duplodnaviria</taxon>
        <taxon>Heunggongvirae</taxon>
        <taxon>Uroviricota</taxon>
        <taxon>Caudoviricetes</taxon>
        <taxon>Nclasvirinae</taxon>
        <taxon>Charlievirus</taxon>
        <taxon>Charlievirus Kevin1</taxon>
    </lineage>
</organism>
<reference evidence="1 2" key="1">
    <citation type="submission" date="2019-02" db="EMBL/GenBank/DDBJ databases">
        <authorList>
            <person name="Zhang K.D."/>
            <person name="Akoto F."/>
            <person name="Faltine-Gonzalez D.Z."/>
            <person name="Kenna M.A."/>
            <person name="Korenberg J.B."/>
            <person name="Mageeney C.M."/>
            <person name="Mendello K.R."/>
            <person name="Pyfer L.M."/>
            <person name="Ramirez W.A."/>
            <person name="Reisner J.R."/>
            <person name="Thoonkuzhy M.J."/>
            <person name="Veliz C.A."/>
            <person name="Zuilkoski C.M."/>
            <person name="Ware V.C."/>
            <person name="Garlena R.A."/>
            <person name="Russell D.A."/>
            <person name="Pope W.H."/>
            <person name="Jacobs-Sera D."/>
            <person name="Hatfull G.F."/>
        </authorList>
    </citation>
    <scope>NUCLEOTIDE SEQUENCE [LARGE SCALE GENOMIC DNA]</scope>
</reference>
<dbReference type="RefSeq" id="YP_010052062.1">
    <property type="nucleotide sequence ID" value="NC_054451.1"/>
</dbReference>
<gene>
    <name evidence="1" type="primary">59</name>
    <name evidence="1" type="ORF">SEA_KEVIN1_59</name>
</gene>
<dbReference type="EMBL" id="MK524500">
    <property type="protein sequence ID" value="QBI97303.1"/>
    <property type="molecule type" value="Genomic_DNA"/>
</dbReference>
<accession>A0A481VUG7</accession>
<dbReference type="KEGG" id="vg:64367874"/>
<evidence type="ECO:0000313" key="1">
    <source>
        <dbReference type="EMBL" id="QBI97303.1"/>
    </source>
</evidence>
<sequence>MSFEARYPGACAYGDRITPGDLCTYTDDDEIAHVECKALDGAANVHASNACPTRQLDHAGECF</sequence>
<keyword evidence="2" id="KW-1185">Reference proteome</keyword>
<dbReference type="GeneID" id="64367874"/>
<evidence type="ECO:0000313" key="2">
    <source>
        <dbReference type="Proteomes" id="UP000293661"/>
    </source>
</evidence>
<protein>
    <submittedName>
        <fullName evidence="1">Uncharacterized protein</fullName>
    </submittedName>
</protein>